<protein>
    <submittedName>
        <fullName evidence="6">MurR/RpiR family transcriptional regulator</fullName>
    </submittedName>
</protein>
<keyword evidence="3" id="KW-0804">Transcription</keyword>
<gene>
    <name evidence="6" type="ORF">IAA08_02540</name>
</gene>
<dbReference type="AlphaFoldDB" id="A0A9D2D1C3"/>
<name>A0A9D2D1C3_9FIRM</name>
<dbReference type="Pfam" id="PF01418">
    <property type="entry name" value="HTH_6"/>
    <property type="match status" value="1"/>
</dbReference>
<organism evidence="6 7">
    <name type="scientific">Candidatus Eubacterium avistercoris</name>
    <dbReference type="NCBI Taxonomy" id="2838567"/>
    <lineage>
        <taxon>Bacteria</taxon>
        <taxon>Bacillati</taxon>
        <taxon>Bacillota</taxon>
        <taxon>Clostridia</taxon>
        <taxon>Eubacteriales</taxon>
        <taxon>Eubacteriaceae</taxon>
        <taxon>Eubacterium</taxon>
    </lineage>
</organism>
<evidence type="ECO:0000313" key="7">
    <source>
        <dbReference type="Proteomes" id="UP000824024"/>
    </source>
</evidence>
<dbReference type="EMBL" id="DXCH01000067">
    <property type="protein sequence ID" value="HIZ06797.1"/>
    <property type="molecule type" value="Genomic_DNA"/>
</dbReference>
<feature type="domain" description="SIS" evidence="5">
    <location>
        <begin position="122"/>
        <end position="258"/>
    </location>
</feature>
<dbReference type="GO" id="GO:0097367">
    <property type="term" value="F:carbohydrate derivative binding"/>
    <property type="evidence" value="ECO:0007669"/>
    <property type="project" value="InterPro"/>
</dbReference>
<dbReference type="Gene3D" id="1.10.10.10">
    <property type="entry name" value="Winged helix-like DNA-binding domain superfamily/Winged helix DNA-binding domain"/>
    <property type="match status" value="1"/>
</dbReference>
<evidence type="ECO:0000256" key="2">
    <source>
        <dbReference type="ARBA" id="ARBA00023125"/>
    </source>
</evidence>
<dbReference type="Pfam" id="PF01380">
    <property type="entry name" value="SIS"/>
    <property type="match status" value="1"/>
</dbReference>
<reference evidence="6" key="1">
    <citation type="journal article" date="2021" name="PeerJ">
        <title>Extensive microbial diversity within the chicken gut microbiome revealed by metagenomics and culture.</title>
        <authorList>
            <person name="Gilroy R."/>
            <person name="Ravi A."/>
            <person name="Getino M."/>
            <person name="Pursley I."/>
            <person name="Horton D.L."/>
            <person name="Alikhan N.F."/>
            <person name="Baker D."/>
            <person name="Gharbi K."/>
            <person name="Hall N."/>
            <person name="Watson M."/>
            <person name="Adriaenssens E.M."/>
            <person name="Foster-Nyarko E."/>
            <person name="Jarju S."/>
            <person name="Secka A."/>
            <person name="Antonio M."/>
            <person name="Oren A."/>
            <person name="Chaudhuri R.R."/>
            <person name="La Ragione R."/>
            <person name="Hildebrand F."/>
            <person name="Pallen M.J."/>
        </authorList>
    </citation>
    <scope>NUCLEOTIDE SEQUENCE</scope>
    <source>
        <strain evidence="6">CHK192-9172</strain>
    </source>
</reference>
<dbReference type="Gene3D" id="3.40.50.10490">
    <property type="entry name" value="Glucose-6-phosphate isomerase like protein, domain 1"/>
    <property type="match status" value="1"/>
</dbReference>
<dbReference type="PANTHER" id="PTHR30514">
    <property type="entry name" value="GLUCOKINASE"/>
    <property type="match status" value="1"/>
</dbReference>
<dbReference type="SUPFAM" id="SSF46689">
    <property type="entry name" value="Homeodomain-like"/>
    <property type="match status" value="1"/>
</dbReference>
<evidence type="ECO:0000259" key="5">
    <source>
        <dbReference type="PROSITE" id="PS51464"/>
    </source>
</evidence>
<dbReference type="GO" id="GO:1901135">
    <property type="term" value="P:carbohydrate derivative metabolic process"/>
    <property type="evidence" value="ECO:0007669"/>
    <property type="project" value="InterPro"/>
</dbReference>
<evidence type="ECO:0000259" key="4">
    <source>
        <dbReference type="PROSITE" id="PS51071"/>
    </source>
</evidence>
<dbReference type="InterPro" id="IPR036388">
    <property type="entry name" value="WH-like_DNA-bd_sf"/>
</dbReference>
<keyword evidence="1" id="KW-0805">Transcription regulation</keyword>
<evidence type="ECO:0000313" key="6">
    <source>
        <dbReference type="EMBL" id="HIZ06797.1"/>
    </source>
</evidence>
<sequence length="279" mass="31312">METAQKNVLLRITEMYDKIFQAEKKVADFILKNPELAVNANVSELANYSGVSDATVIRLCKHLGYQGYYQMKICLSRDIGRRYPAAGIQEKRDTSVGSMFRKMGDGIKVIGDTVNDRVFQDSIQLIRKSTMVHLVAAGNTSPLCMYCGYRMERMGIRCSYNMQPEYYMNHINLAQPTDIVLAISWSGTSRSVVHAMELAKEKNMQTIAVTGYKSSPMAKVSDYLLISAPEGCGYNKFSSHSRLSEMAVVEGILLALENELPSEMDEETEAEMLLSETKY</sequence>
<dbReference type="GO" id="GO:0003677">
    <property type="term" value="F:DNA binding"/>
    <property type="evidence" value="ECO:0007669"/>
    <property type="project" value="UniProtKB-KW"/>
</dbReference>
<dbReference type="InterPro" id="IPR035472">
    <property type="entry name" value="RpiR-like_SIS"/>
</dbReference>
<dbReference type="InterPro" id="IPR000281">
    <property type="entry name" value="HTH_RpiR"/>
</dbReference>
<comment type="caution">
    <text evidence="6">The sequence shown here is derived from an EMBL/GenBank/DDBJ whole genome shotgun (WGS) entry which is preliminary data.</text>
</comment>
<dbReference type="GO" id="GO:0003700">
    <property type="term" value="F:DNA-binding transcription factor activity"/>
    <property type="evidence" value="ECO:0007669"/>
    <property type="project" value="InterPro"/>
</dbReference>
<evidence type="ECO:0000256" key="3">
    <source>
        <dbReference type="ARBA" id="ARBA00023163"/>
    </source>
</evidence>
<dbReference type="PROSITE" id="PS51071">
    <property type="entry name" value="HTH_RPIR"/>
    <property type="match status" value="1"/>
</dbReference>
<dbReference type="CDD" id="cd05013">
    <property type="entry name" value="SIS_RpiR"/>
    <property type="match status" value="1"/>
</dbReference>
<reference evidence="6" key="2">
    <citation type="submission" date="2021-04" db="EMBL/GenBank/DDBJ databases">
        <authorList>
            <person name="Gilroy R."/>
        </authorList>
    </citation>
    <scope>NUCLEOTIDE SEQUENCE</scope>
    <source>
        <strain evidence="6">CHK192-9172</strain>
    </source>
</reference>
<dbReference type="PANTHER" id="PTHR30514:SF1">
    <property type="entry name" value="HTH-TYPE TRANSCRIPTIONAL REGULATOR HEXR-RELATED"/>
    <property type="match status" value="1"/>
</dbReference>
<dbReference type="Proteomes" id="UP000824024">
    <property type="component" value="Unassembled WGS sequence"/>
</dbReference>
<proteinExistence type="predicted"/>
<dbReference type="InterPro" id="IPR046348">
    <property type="entry name" value="SIS_dom_sf"/>
</dbReference>
<feature type="domain" description="HTH rpiR-type" evidence="4">
    <location>
        <begin position="6"/>
        <end position="82"/>
    </location>
</feature>
<dbReference type="InterPro" id="IPR001347">
    <property type="entry name" value="SIS_dom"/>
</dbReference>
<accession>A0A9D2D1C3</accession>
<evidence type="ECO:0000256" key="1">
    <source>
        <dbReference type="ARBA" id="ARBA00023015"/>
    </source>
</evidence>
<keyword evidence="2" id="KW-0238">DNA-binding</keyword>
<dbReference type="InterPro" id="IPR009057">
    <property type="entry name" value="Homeodomain-like_sf"/>
</dbReference>
<dbReference type="InterPro" id="IPR047640">
    <property type="entry name" value="RpiR-like"/>
</dbReference>
<dbReference type="SUPFAM" id="SSF53697">
    <property type="entry name" value="SIS domain"/>
    <property type="match status" value="1"/>
</dbReference>
<dbReference type="PROSITE" id="PS51464">
    <property type="entry name" value="SIS"/>
    <property type="match status" value="1"/>
</dbReference>